<evidence type="ECO:0000313" key="1">
    <source>
        <dbReference type="EMBL" id="QAX81549.1"/>
    </source>
</evidence>
<evidence type="ECO:0000313" key="2">
    <source>
        <dbReference type="Proteomes" id="UP000288953"/>
    </source>
</evidence>
<organism evidence="1 2">
    <name type="scientific">Candidatus Pseudomonas adelgestsugas</name>
    <dbReference type="NCBI Taxonomy" id="1302376"/>
    <lineage>
        <taxon>Bacteria</taxon>
        <taxon>Pseudomonadati</taxon>
        <taxon>Pseudomonadota</taxon>
        <taxon>Gammaproteobacteria</taxon>
        <taxon>Pseudomonadales</taxon>
        <taxon>Pseudomonadaceae</taxon>
        <taxon>Pseudomonas</taxon>
    </lineage>
</organism>
<accession>A0ABX5R7D1</accession>
<proteinExistence type="predicted"/>
<name>A0ABX5R7D1_9PSED</name>
<gene>
    <name evidence="1" type="ORF">C3B55_00185</name>
</gene>
<sequence>MLVTLALIRLVNVLKGCAGYNSAAICLNVLDNAYGAYRLSAFQFITIFWLCA</sequence>
<dbReference type="EMBL" id="CP026512">
    <property type="protein sequence ID" value="QAX81549.1"/>
    <property type="molecule type" value="Genomic_DNA"/>
</dbReference>
<dbReference type="Proteomes" id="UP000288953">
    <property type="component" value="Chromosome"/>
</dbReference>
<protein>
    <submittedName>
        <fullName evidence="1">Uncharacterized protein</fullName>
    </submittedName>
</protein>
<reference evidence="1 2" key="1">
    <citation type="journal article" date="2018" name="Genome Biol. Evol.">
        <title>Partnering With a Pest: Genomes of Hemlock Woolly Adelgid Symbionts Reveal Atypical Nutritional Provisioning Patterns in Dual-Obligate Bacteria.</title>
        <authorList>
            <person name="Weglarz K.M."/>
            <person name="Havill N.P."/>
            <person name="Burke G.R."/>
            <person name="von Dohlen C.D."/>
        </authorList>
    </citation>
    <scope>NUCLEOTIDE SEQUENCE [LARGE SCALE GENOMIC DNA]</scope>
    <source>
        <strain evidence="1 2">HWA_ENA</strain>
    </source>
</reference>
<keyword evidence="2" id="KW-1185">Reference proteome</keyword>